<dbReference type="EMBL" id="JBHLUD010000015">
    <property type="protein sequence ID" value="MFC0548301.1"/>
    <property type="molecule type" value="Genomic_DNA"/>
</dbReference>
<reference evidence="3 4" key="1">
    <citation type="submission" date="2024-09" db="EMBL/GenBank/DDBJ databases">
        <authorList>
            <person name="Sun Q."/>
            <person name="Mori K."/>
        </authorList>
    </citation>
    <scope>NUCLEOTIDE SEQUENCE [LARGE SCALE GENOMIC DNA]</scope>
    <source>
        <strain evidence="3 4">TBRC 1432</strain>
    </source>
</reference>
<gene>
    <name evidence="3" type="ORF">ACFFH7_42805</name>
</gene>
<comment type="caution">
    <text evidence="3">The sequence shown here is derived from an EMBL/GenBank/DDBJ whole genome shotgun (WGS) entry which is preliminary data.</text>
</comment>
<keyword evidence="3" id="KW-0560">Oxidoreductase</keyword>
<accession>A0ABV6N6S2</accession>
<dbReference type="Gene3D" id="3.40.50.2300">
    <property type="match status" value="1"/>
</dbReference>
<protein>
    <submittedName>
        <fullName evidence="3">Arsenate reductase ArsC</fullName>
        <ecNumber evidence="3">1.20.4.4</ecNumber>
    </submittedName>
</protein>
<keyword evidence="1" id="KW-0059">Arsenical resistance</keyword>
<dbReference type="PANTHER" id="PTHR43428:SF1">
    <property type="entry name" value="ARSENATE REDUCTASE"/>
    <property type="match status" value="1"/>
</dbReference>
<evidence type="ECO:0000313" key="3">
    <source>
        <dbReference type="EMBL" id="MFC0548301.1"/>
    </source>
</evidence>
<sequence length="134" mass="14399">MAHTPEVLFVCVHNAGRSQMAAALLHHYAMGRVAVRSAGSEPAEKVNPAAAAAVAEWGLDITAEVPSKLSVDDVEASDVVITMGCGDTCPVFPGKRYLDWKLDDPAGQDVDAVRPIRDEIDRRVRALLAELLHD</sequence>
<dbReference type="SUPFAM" id="SSF52788">
    <property type="entry name" value="Phosphotyrosine protein phosphatases I"/>
    <property type="match status" value="1"/>
</dbReference>
<dbReference type="CDD" id="cd16345">
    <property type="entry name" value="LMWP_ArsC"/>
    <property type="match status" value="1"/>
</dbReference>
<feature type="domain" description="Phosphotyrosine protein phosphatase I" evidence="2">
    <location>
        <begin position="5"/>
        <end position="130"/>
    </location>
</feature>
<evidence type="ECO:0000259" key="2">
    <source>
        <dbReference type="SMART" id="SM00226"/>
    </source>
</evidence>
<dbReference type="RefSeq" id="WP_273937855.1">
    <property type="nucleotide sequence ID" value="NZ_CP097263.1"/>
</dbReference>
<evidence type="ECO:0000256" key="1">
    <source>
        <dbReference type="ARBA" id="ARBA00022849"/>
    </source>
</evidence>
<dbReference type="InterPro" id="IPR023485">
    <property type="entry name" value="Ptyr_pPase"/>
</dbReference>
<dbReference type="InterPro" id="IPR036196">
    <property type="entry name" value="Ptyr_pPase_sf"/>
</dbReference>
<evidence type="ECO:0000313" key="4">
    <source>
        <dbReference type="Proteomes" id="UP001589810"/>
    </source>
</evidence>
<dbReference type="Proteomes" id="UP001589810">
    <property type="component" value="Unassembled WGS sequence"/>
</dbReference>
<dbReference type="SMART" id="SM00226">
    <property type="entry name" value="LMWPc"/>
    <property type="match status" value="1"/>
</dbReference>
<name>A0ABV6N6S2_9PSEU</name>
<organism evidence="3 4">
    <name type="scientific">Kutzneria chonburiensis</name>
    <dbReference type="NCBI Taxonomy" id="1483604"/>
    <lineage>
        <taxon>Bacteria</taxon>
        <taxon>Bacillati</taxon>
        <taxon>Actinomycetota</taxon>
        <taxon>Actinomycetes</taxon>
        <taxon>Pseudonocardiales</taxon>
        <taxon>Pseudonocardiaceae</taxon>
        <taxon>Kutzneria</taxon>
    </lineage>
</organism>
<dbReference type="EC" id="1.20.4.4" evidence="3"/>
<dbReference type="GO" id="GO:0030612">
    <property type="term" value="F:arsenate reductase (thioredoxin) activity"/>
    <property type="evidence" value="ECO:0007669"/>
    <property type="project" value="UniProtKB-EC"/>
</dbReference>
<keyword evidence="4" id="KW-1185">Reference proteome</keyword>
<dbReference type="Pfam" id="PF01451">
    <property type="entry name" value="LMWPc"/>
    <property type="match status" value="1"/>
</dbReference>
<proteinExistence type="predicted"/>
<dbReference type="PANTHER" id="PTHR43428">
    <property type="entry name" value="ARSENATE REDUCTASE"/>
    <property type="match status" value="1"/>
</dbReference>